<organism evidence="10 11">
    <name type="scientific">Cladosporium halotolerans</name>
    <dbReference type="NCBI Taxonomy" id="1052096"/>
    <lineage>
        <taxon>Eukaryota</taxon>
        <taxon>Fungi</taxon>
        <taxon>Dikarya</taxon>
        <taxon>Ascomycota</taxon>
        <taxon>Pezizomycotina</taxon>
        <taxon>Dothideomycetes</taxon>
        <taxon>Dothideomycetidae</taxon>
        <taxon>Cladosporiales</taxon>
        <taxon>Cladosporiaceae</taxon>
        <taxon>Cladosporium</taxon>
    </lineage>
</organism>
<evidence type="ECO:0000256" key="5">
    <source>
        <dbReference type="ARBA" id="ARBA00023128"/>
    </source>
</evidence>
<dbReference type="PANTHER" id="PTHR12289">
    <property type="entry name" value="METAXIN RELATED"/>
    <property type="match status" value="1"/>
</dbReference>
<dbReference type="AlphaFoldDB" id="A0AB34KTE0"/>
<dbReference type="GO" id="GO:0015031">
    <property type="term" value="P:protein transport"/>
    <property type="evidence" value="ECO:0007669"/>
    <property type="project" value="UniProtKB-KW"/>
</dbReference>
<comment type="subcellular location">
    <subcellularLocation>
        <location evidence="1">Mitochondrion outer membrane</location>
    </subcellularLocation>
</comment>
<evidence type="ECO:0000256" key="1">
    <source>
        <dbReference type="ARBA" id="ARBA00004294"/>
    </source>
</evidence>
<evidence type="ECO:0000256" key="3">
    <source>
        <dbReference type="ARBA" id="ARBA00022787"/>
    </source>
</evidence>
<evidence type="ECO:0000256" key="4">
    <source>
        <dbReference type="ARBA" id="ARBA00022927"/>
    </source>
</evidence>
<dbReference type="RefSeq" id="XP_069230566.1">
    <property type="nucleotide sequence ID" value="XM_069372455.1"/>
</dbReference>
<dbReference type="PANTHER" id="PTHR12289:SF41">
    <property type="entry name" value="FAILED AXON CONNECTIONS-RELATED"/>
    <property type="match status" value="1"/>
</dbReference>
<dbReference type="GeneID" id="96005293"/>
<reference evidence="10 11" key="1">
    <citation type="journal article" date="2020" name="Microbiol. Resour. Announc.">
        <title>Draft Genome Sequence of a Cladosporium Species Isolated from the Mesophotic Ascidian Didemnum maculosum.</title>
        <authorList>
            <person name="Gioti A."/>
            <person name="Siaperas R."/>
            <person name="Nikolaivits E."/>
            <person name="Le Goff G."/>
            <person name="Ouazzani J."/>
            <person name="Kotoulas G."/>
            <person name="Topakas E."/>
        </authorList>
    </citation>
    <scope>NUCLEOTIDE SEQUENCE [LARGE SCALE GENOMIC DNA]</scope>
    <source>
        <strain evidence="10 11">TM138-S3</strain>
    </source>
</reference>
<dbReference type="Pfam" id="PF10568">
    <property type="entry name" value="Tom37"/>
    <property type="match status" value="1"/>
</dbReference>
<proteinExistence type="predicted"/>
<evidence type="ECO:0000256" key="7">
    <source>
        <dbReference type="SAM" id="MobiDB-lite"/>
    </source>
</evidence>
<dbReference type="InterPro" id="IPR050931">
    <property type="entry name" value="Mito_Protein_Transport_Metaxin"/>
</dbReference>
<keyword evidence="6" id="KW-0472">Membrane</keyword>
<feature type="domain" description="Metaxin glutathione S-transferase" evidence="9">
    <location>
        <begin position="218"/>
        <end position="282"/>
    </location>
</feature>
<evidence type="ECO:0000313" key="11">
    <source>
        <dbReference type="Proteomes" id="UP000803884"/>
    </source>
</evidence>
<dbReference type="Proteomes" id="UP000803884">
    <property type="component" value="Unassembled WGS sequence"/>
</dbReference>
<protein>
    <submittedName>
        <fullName evidence="10">Uncharacterized protein</fullName>
    </submittedName>
</protein>
<dbReference type="InterPro" id="IPR033468">
    <property type="entry name" value="Metaxin_GST"/>
</dbReference>
<dbReference type="Pfam" id="PF17171">
    <property type="entry name" value="GST_C_6"/>
    <property type="match status" value="1"/>
</dbReference>
<keyword evidence="4" id="KW-0653">Protein transport</keyword>
<evidence type="ECO:0000259" key="9">
    <source>
        <dbReference type="Pfam" id="PF17171"/>
    </source>
</evidence>
<keyword evidence="5" id="KW-0496">Mitochondrion</keyword>
<keyword evidence="11" id="KW-1185">Reference proteome</keyword>
<feature type="region of interest" description="Disordered" evidence="7">
    <location>
        <begin position="157"/>
        <end position="177"/>
    </location>
</feature>
<evidence type="ECO:0000313" key="10">
    <source>
        <dbReference type="EMBL" id="KAL1587461.1"/>
    </source>
</evidence>
<dbReference type="InterPro" id="IPR019564">
    <property type="entry name" value="Sam37/metaxin_N"/>
</dbReference>
<dbReference type="GO" id="GO:0007005">
    <property type="term" value="P:mitochondrion organization"/>
    <property type="evidence" value="ECO:0007669"/>
    <property type="project" value="TreeGrafter"/>
</dbReference>
<name>A0AB34KTE0_9PEZI</name>
<keyword evidence="3" id="KW-1000">Mitochondrion outer membrane</keyword>
<sequence length="456" mass="50046">MLQLYVLGPAFGLPSIDAECNAAVALLKSHFGPDDSAWEIIPTHHHETTLPYLRSDDNRTLHGYGAIFEYLSTTSSAQNTLTPTQTADSTAITSFLNTHAPTLLSISLYVSSENYRHATRPAFTALLPWHANYILPPRRRAAARALTDHLGVSSIDVDNVHEDSGSSSGGVGKDPNREGFEAQAKERASLLLPRKDTVRSLLQRPEHAAIFKLHAVAEEFFAPLRDMLGEKEFLLDTSEPTGVDCLAYGFLALMLYPAVPQAWLAKTMREKHGGLVRFVERMHERLGLGTKAEDVLDLANCVTRDDILGRRKAKSMQLPWCPPERPTVLETATTVSKELVEQIPYLKSPPTIMPLHSIRQPVWQRHLPAILLGTAATLALGGYYAVRTGLSVWPRGEQVQIFGRKRFADYGHLGAALSGIGLLGQQAARDSAYHQQVDLEASPVNVDVKVKGDGAV</sequence>
<feature type="domain" description="Mitochondrial outer membrane transport complex Sam37/metaxin N-terminal" evidence="8">
    <location>
        <begin position="20"/>
        <end position="140"/>
    </location>
</feature>
<evidence type="ECO:0000256" key="6">
    <source>
        <dbReference type="ARBA" id="ARBA00023136"/>
    </source>
</evidence>
<evidence type="ECO:0000256" key="2">
    <source>
        <dbReference type="ARBA" id="ARBA00022448"/>
    </source>
</evidence>
<comment type="caution">
    <text evidence="10">The sequence shown here is derived from an EMBL/GenBank/DDBJ whole genome shotgun (WGS) entry which is preliminary data.</text>
</comment>
<dbReference type="EMBL" id="JAAQHG020000010">
    <property type="protein sequence ID" value="KAL1587461.1"/>
    <property type="molecule type" value="Genomic_DNA"/>
</dbReference>
<keyword evidence="2" id="KW-0813">Transport</keyword>
<accession>A0AB34KTE0</accession>
<evidence type="ECO:0000259" key="8">
    <source>
        <dbReference type="Pfam" id="PF10568"/>
    </source>
</evidence>
<gene>
    <name evidence="10" type="ORF">WHR41_03849</name>
</gene>
<dbReference type="GO" id="GO:0001401">
    <property type="term" value="C:SAM complex"/>
    <property type="evidence" value="ECO:0007669"/>
    <property type="project" value="InterPro"/>
</dbReference>